<evidence type="ECO:0000256" key="1">
    <source>
        <dbReference type="ARBA" id="ARBA00004496"/>
    </source>
</evidence>
<dbReference type="InterPro" id="IPR011129">
    <property type="entry name" value="CSD"/>
</dbReference>
<dbReference type="InterPro" id="IPR019844">
    <property type="entry name" value="CSD_CS"/>
</dbReference>
<dbReference type="PANTHER" id="PTHR12962">
    <property type="entry name" value="CALCIUM-REGULATED HEAT STABLE PROTEIN CRHSP-24-RELATED"/>
    <property type="match status" value="1"/>
</dbReference>
<dbReference type="Proteomes" id="UP000305095">
    <property type="component" value="Unassembled WGS sequence"/>
</dbReference>
<evidence type="ECO:0000256" key="2">
    <source>
        <dbReference type="ARBA" id="ARBA00022490"/>
    </source>
</evidence>
<dbReference type="RefSeq" id="WP_038383590.1">
    <property type="nucleotide sequence ID" value="NZ_CP126034.1"/>
</dbReference>
<sequence length="67" mass="7428">MPKGMVKLFKEDKGFGFIKPDTGGEDIFFHVTSLLPGVTPRPGDRVTFELGVDRRTGRSRADKVMMG</sequence>
<name>A0A1E3EYF3_BRAEL</name>
<dbReference type="EMBL" id="SZZP01000027">
    <property type="protein sequence ID" value="TKV74135.1"/>
    <property type="molecule type" value="Genomic_DNA"/>
</dbReference>
<proteinExistence type="predicted"/>
<evidence type="ECO:0000256" key="4">
    <source>
        <dbReference type="RuleBase" id="RU000408"/>
    </source>
</evidence>
<dbReference type="SUPFAM" id="SSF50249">
    <property type="entry name" value="Nucleic acid-binding proteins"/>
    <property type="match status" value="1"/>
</dbReference>
<accession>A0A1E3EYF3</accession>
<organism evidence="5 6">
    <name type="scientific">Bradyrhizobium elkanii</name>
    <dbReference type="NCBI Taxonomy" id="29448"/>
    <lineage>
        <taxon>Bacteria</taxon>
        <taxon>Pseudomonadati</taxon>
        <taxon>Pseudomonadota</taxon>
        <taxon>Alphaproteobacteria</taxon>
        <taxon>Hyphomicrobiales</taxon>
        <taxon>Nitrobacteraceae</taxon>
        <taxon>Bradyrhizobium</taxon>
    </lineage>
</organism>
<dbReference type="PANTHER" id="PTHR12962:SF1">
    <property type="entry name" value="COLD SHOCK DOMAIN-CONTAINING PROTEIN CG9705"/>
    <property type="match status" value="1"/>
</dbReference>
<keyword evidence="3" id="KW-0597">Phosphoprotein</keyword>
<dbReference type="SMART" id="SM00357">
    <property type="entry name" value="CSP"/>
    <property type="match status" value="1"/>
</dbReference>
<dbReference type="PIRSF" id="PIRSF002599">
    <property type="entry name" value="Cold_shock_A"/>
    <property type="match status" value="1"/>
</dbReference>
<evidence type="ECO:0000313" key="6">
    <source>
        <dbReference type="Proteomes" id="UP000305095"/>
    </source>
</evidence>
<dbReference type="AlphaFoldDB" id="A0A1E3EYF3"/>
<dbReference type="InterPro" id="IPR012340">
    <property type="entry name" value="NA-bd_OB-fold"/>
</dbReference>
<dbReference type="InterPro" id="IPR052069">
    <property type="entry name" value="Ca-reg_mRNA-binding_domain"/>
</dbReference>
<dbReference type="InterPro" id="IPR002059">
    <property type="entry name" value="CSP_DNA-bd"/>
</dbReference>
<comment type="caution">
    <text evidence="5">The sequence shown here is derived from an EMBL/GenBank/DDBJ whole genome shotgun (WGS) entry which is preliminary data.</text>
</comment>
<dbReference type="OrthoDB" id="9801074at2"/>
<dbReference type="PROSITE" id="PS51857">
    <property type="entry name" value="CSD_2"/>
    <property type="match status" value="1"/>
</dbReference>
<evidence type="ECO:0000313" key="5">
    <source>
        <dbReference type="EMBL" id="TKV74135.1"/>
    </source>
</evidence>
<keyword evidence="2" id="KW-0963">Cytoplasm</keyword>
<gene>
    <name evidence="5" type="ORF">FDV58_33525</name>
</gene>
<dbReference type="GO" id="GO:0005829">
    <property type="term" value="C:cytosol"/>
    <property type="evidence" value="ECO:0007669"/>
    <property type="project" value="UniProtKB-ARBA"/>
</dbReference>
<dbReference type="GO" id="GO:0003730">
    <property type="term" value="F:mRNA 3'-UTR binding"/>
    <property type="evidence" value="ECO:0007669"/>
    <property type="project" value="TreeGrafter"/>
</dbReference>
<dbReference type="PROSITE" id="PS00352">
    <property type="entry name" value="CSD_1"/>
    <property type="match status" value="1"/>
</dbReference>
<reference evidence="5 6" key="1">
    <citation type="submission" date="2019-05" db="EMBL/GenBank/DDBJ databases">
        <title>Draft Genome of Bradyrhizobium elkanii strain SEMIA 938, Used in Commercial Inoculants for Lupinus spp. in Brazil.</title>
        <authorList>
            <person name="Hungria M."/>
            <person name="Delamuta J.R.M."/>
            <person name="Ribeiro R.A."/>
            <person name="Nogueira M.A."/>
        </authorList>
    </citation>
    <scope>NUCLEOTIDE SEQUENCE [LARGE SCALE GENOMIC DNA]</scope>
    <source>
        <strain evidence="5 6">Semia 938</strain>
    </source>
</reference>
<dbReference type="CDD" id="cd04458">
    <property type="entry name" value="CSP_CDS"/>
    <property type="match status" value="1"/>
</dbReference>
<comment type="subcellular location">
    <subcellularLocation>
        <location evidence="1 4">Cytoplasm</location>
    </subcellularLocation>
</comment>
<dbReference type="Pfam" id="PF00313">
    <property type="entry name" value="CSD"/>
    <property type="match status" value="1"/>
</dbReference>
<dbReference type="Gene3D" id="2.40.50.140">
    <property type="entry name" value="Nucleic acid-binding proteins"/>
    <property type="match status" value="1"/>
</dbReference>
<evidence type="ECO:0000256" key="3">
    <source>
        <dbReference type="ARBA" id="ARBA00022553"/>
    </source>
</evidence>
<dbReference type="GO" id="GO:0043488">
    <property type="term" value="P:regulation of mRNA stability"/>
    <property type="evidence" value="ECO:0007669"/>
    <property type="project" value="TreeGrafter"/>
</dbReference>
<dbReference type="InterPro" id="IPR012156">
    <property type="entry name" value="Cold_shock_CspA"/>
</dbReference>
<protein>
    <submittedName>
        <fullName evidence="5">Cold shock domain-containing protein</fullName>
    </submittedName>
</protein>